<keyword evidence="7" id="KW-1185">Reference proteome</keyword>
<reference evidence="7" key="1">
    <citation type="journal article" date="2018" name="Nat. Microbiol.">
        <title>Leveraging single-cell genomics to expand the fungal tree of life.</title>
        <authorList>
            <person name="Ahrendt S.R."/>
            <person name="Quandt C.A."/>
            <person name="Ciobanu D."/>
            <person name="Clum A."/>
            <person name="Salamov A."/>
            <person name="Andreopoulos B."/>
            <person name="Cheng J.F."/>
            <person name="Woyke T."/>
            <person name="Pelin A."/>
            <person name="Henrissat B."/>
            <person name="Reynolds N.K."/>
            <person name="Benny G.L."/>
            <person name="Smith M.E."/>
            <person name="James T.Y."/>
            <person name="Grigoriev I.V."/>
        </authorList>
    </citation>
    <scope>NUCLEOTIDE SEQUENCE [LARGE SCALE GENOMIC DNA]</scope>
    <source>
        <strain evidence="7">Benny S71-1</strain>
    </source>
</reference>
<dbReference type="EMBL" id="KZ989824">
    <property type="protein sequence ID" value="RKP25249.1"/>
    <property type="molecule type" value="Genomic_DNA"/>
</dbReference>
<sequence>MLQGTGLGESGQGIARPIETKMRPGRMGIAFGGFREKTTQAREDELRHGASVSDSEEEEELEGDRKPPGSDELPGWMKRSAGGKAGAGKPRRPKIVYRTVDEVIALAEREAAQQQQAKVVDYTGPQVRTITSADIRSTPTGQAASTRFMELRHNLKLLTDMARSDVARCGKEKRLVTAQHTEADTECNQLEARLDGQQQDAARMKQVVAIVDACRAKTVADDGQSMAESMATYEEDLAKLHIDYAKEYVALSLDRFAVALFVPMMRQQLVDWSPLEQPARMAEEIEQWRSYMEAHATTTTTATTTVANREEDGYPRWSTAAAPEKKEGRMMNAYESMMYHMWLPRIRSALNAVALFERWTPLLPQFIFDTLCHQVLLPKLRRAIDHWDPRRDPVKVHTWLHPWLPVMHDWMDELWTSIRHKYAVVLQNWHPSDTSALDMLLPWQGVFQSVDMDSLLTSSIIPKLTMALRVEFEVNPQQQDLGKYCCAHQITPLEWVLAWQPMLSTTTIAQLLEQEFFPKWLELLSLWLQGKPNYDEVTEWYMYWKNLFPEEIREHPRVQDGFRRGLDLMNQMIA</sequence>
<feature type="domain" description="G-patch" evidence="4">
    <location>
        <begin position="3"/>
        <end position="29"/>
    </location>
</feature>
<name>A0A4V1J1J2_9FUNG</name>
<accession>A0A4V1J1J2</accession>
<dbReference type="GO" id="GO:0000390">
    <property type="term" value="P:spliceosomal complex disassembly"/>
    <property type="evidence" value="ECO:0007669"/>
    <property type="project" value="InterPro"/>
</dbReference>
<feature type="compositionally biased region" description="Gly residues" evidence="3">
    <location>
        <begin position="1"/>
        <end position="11"/>
    </location>
</feature>
<dbReference type="InterPro" id="IPR022783">
    <property type="entry name" value="GCFC_dom"/>
</dbReference>
<evidence type="ECO:0000313" key="6">
    <source>
        <dbReference type="EMBL" id="RKP25249.1"/>
    </source>
</evidence>
<feature type="region of interest" description="Disordered" evidence="3">
    <location>
        <begin position="1"/>
        <end position="92"/>
    </location>
</feature>
<feature type="coiled-coil region" evidence="2">
    <location>
        <begin position="180"/>
        <end position="207"/>
    </location>
</feature>
<dbReference type="GO" id="GO:0071008">
    <property type="term" value="C:U2-type post-mRNA release spliceosomal complex"/>
    <property type="evidence" value="ECO:0007669"/>
    <property type="project" value="TreeGrafter"/>
</dbReference>
<dbReference type="GO" id="GO:0003677">
    <property type="term" value="F:DNA binding"/>
    <property type="evidence" value="ECO:0007669"/>
    <property type="project" value="UniProtKB-KW"/>
</dbReference>
<dbReference type="PANTHER" id="PTHR23329">
    <property type="entry name" value="TUFTELIN-INTERACTING PROTEIN 11-RELATED"/>
    <property type="match status" value="1"/>
</dbReference>
<protein>
    <submittedName>
        <fullName evidence="6">GC-rich sequence DNA-binding factor-like protein-domain-containing protein</fullName>
    </submittedName>
</protein>
<dbReference type="InterPro" id="IPR000467">
    <property type="entry name" value="G_patch_dom"/>
</dbReference>
<dbReference type="Pfam" id="PF01585">
    <property type="entry name" value="G-patch"/>
    <property type="match status" value="1"/>
</dbReference>
<keyword evidence="2" id="KW-0175">Coiled coil</keyword>
<dbReference type="PANTHER" id="PTHR23329:SF1">
    <property type="entry name" value="TUFTELIN-INTERACTING PROTEIN 11"/>
    <property type="match status" value="1"/>
</dbReference>
<organism evidence="6 7">
    <name type="scientific">Syncephalis pseudoplumigaleata</name>
    <dbReference type="NCBI Taxonomy" id="1712513"/>
    <lineage>
        <taxon>Eukaryota</taxon>
        <taxon>Fungi</taxon>
        <taxon>Fungi incertae sedis</taxon>
        <taxon>Zoopagomycota</taxon>
        <taxon>Zoopagomycotina</taxon>
        <taxon>Zoopagomycetes</taxon>
        <taxon>Zoopagales</taxon>
        <taxon>Piptocephalidaceae</taxon>
        <taxon>Syncephalis</taxon>
    </lineage>
</organism>
<gene>
    <name evidence="6" type="ORF">SYNPS1DRAFT_15941</name>
</gene>
<comment type="similarity">
    <text evidence="1">Belongs to the TFP11/STIP family.</text>
</comment>
<feature type="compositionally biased region" description="Basic and acidic residues" evidence="3">
    <location>
        <begin position="34"/>
        <end position="48"/>
    </location>
</feature>
<evidence type="ECO:0000259" key="5">
    <source>
        <dbReference type="Pfam" id="PF07842"/>
    </source>
</evidence>
<evidence type="ECO:0000259" key="4">
    <source>
        <dbReference type="Pfam" id="PF01585"/>
    </source>
</evidence>
<dbReference type="Proteomes" id="UP000278143">
    <property type="component" value="Unassembled WGS sequence"/>
</dbReference>
<keyword evidence="6" id="KW-0238">DNA-binding</keyword>
<dbReference type="Pfam" id="PF07842">
    <property type="entry name" value="GCFC"/>
    <property type="match status" value="1"/>
</dbReference>
<dbReference type="AlphaFoldDB" id="A0A4V1J1J2"/>
<evidence type="ECO:0000256" key="2">
    <source>
        <dbReference type="SAM" id="Coils"/>
    </source>
</evidence>
<evidence type="ECO:0000256" key="1">
    <source>
        <dbReference type="ARBA" id="ARBA00010900"/>
    </source>
</evidence>
<evidence type="ECO:0000313" key="7">
    <source>
        <dbReference type="Proteomes" id="UP000278143"/>
    </source>
</evidence>
<dbReference type="InterPro" id="IPR045211">
    <property type="entry name" value="TFP11/STIP/Ntr1"/>
</dbReference>
<dbReference type="OrthoDB" id="4822at2759"/>
<evidence type="ECO:0000256" key="3">
    <source>
        <dbReference type="SAM" id="MobiDB-lite"/>
    </source>
</evidence>
<proteinExistence type="inferred from homology"/>
<feature type="domain" description="GCF C-terminal" evidence="5">
    <location>
        <begin position="234"/>
        <end position="523"/>
    </location>
</feature>